<evidence type="ECO:0000256" key="1">
    <source>
        <dbReference type="ARBA" id="ARBA00004141"/>
    </source>
</evidence>
<keyword evidence="5 6" id="KW-0472">Membrane</keyword>
<feature type="transmembrane region" description="Helical" evidence="6">
    <location>
        <begin position="91"/>
        <end position="113"/>
    </location>
</feature>
<evidence type="ECO:0000256" key="4">
    <source>
        <dbReference type="ARBA" id="ARBA00022989"/>
    </source>
</evidence>
<gene>
    <name evidence="8" type="ORF">DU000_02960</name>
</gene>
<evidence type="ECO:0000256" key="2">
    <source>
        <dbReference type="ARBA" id="ARBA00007362"/>
    </source>
</evidence>
<dbReference type="OrthoDB" id="9810556at2"/>
<comment type="similarity">
    <text evidence="2">Belongs to the EamA transporter family.</text>
</comment>
<dbReference type="RefSeq" id="WP_114401830.1">
    <property type="nucleotide sequence ID" value="NZ_QPGB01000001.1"/>
</dbReference>
<dbReference type="SUPFAM" id="SSF103481">
    <property type="entry name" value="Multidrug resistance efflux transporter EmrE"/>
    <property type="match status" value="2"/>
</dbReference>
<dbReference type="GO" id="GO:0016020">
    <property type="term" value="C:membrane"/>
    <property type="evidence" value="ECO:0007669"/>
    <property type="project" value="UniProtKB-SubCell"/>
</dbReference>
<name>A0A368L7Q5_9BURK</name>
<protein>
    <submittedName>
        <fullName evidence="8">DMT family transporter</fullName>
    </submittedName>
</protein>
<evidence type="ECO:0000256" key="6">
    <source>
        <dbReference type="SAM" id="Phobius"/>
    </source>
</evidence>
<keyword evidence="3 6" id="KW-0812">Transmembrane</keyword>
<keyword evidence="9" id="KW-1185">Reference proteome</keyword>
<feature type="transmembrane region" description="Helical" evidence="6">
    <location>
        <begin position="270"/>
        <end position="290"/>
    </location>
</feature>
<evidence type="ECO:0000259" key="7">
    <source>
        <dbReference type="Pfam" id="PF00892"/>
    </source>
</evidence>
<dbReference type="Pfam" id="PF00892">
    <property type="entry name" value="EamA"/>
    <property type="match status" value="2"/>
</dbReference>
<sequence>MAWAHLVELILLAAIWGASFLFMRIAVPVFGAVWLIEYRVLFAAIFLGLIALWQRRPLSLRGNLGHFLIVGAINTAIPFVLFAYAAQTLPASLLSIFNALAPIFGALAAALWLRSPLTSQTMLGLSLGFLGVGVLTADYVQQAHLNFHSNQVWYALLAATLAPLCYGIATAYTKWRSAQVEAFSNAHLSMWAAVLILFPLAYLSPAPQVNAVSAWLPLIALGVICTGLAYVLYFRLVAAVGPVKTLTVTFLIPVFGVLWGVLFLHESLTWWLPIGGFFVLLGSALVNGIVPTRWLPK</sequence>
<feature type="transmembrane region" description="Helical" evidence="6">
    <location>
        <begin position="122"/>
        <end position="140"/>
    </location>
</feature>
<evidence type="ECO:0000313" key="8">
    <source>
        <dbReference type="EMBL" id="RCS59683.1"/>
    </source>
</evidence>
<feature type="transmembrane region" description="Helical" evidence="6">
    <location>
        <begin position="7"/>
        <end position="26"/>
    </location>
</feature>
<keyword evidence="4 6" id="KW-1133">Transmembrane helix</keyword>
<feature type="domain" description="EamA" evidence="7">
    <location>
        <begin position="9"/>
        <end position="135"/>
    </location>
</feature>
<feature type="transmembrane region" description="Helical" evidence="6">
    <location>
        <begin position="152"/>
        <end position="172"/>
    </location>
</feature>
<comment type="caution">
    <text evidence="8">The sequence shown here is derived from an EMBL/GenBank/DDBJ whole genome shotgun (WGS) entry which is preliminary data.</text>
</comment>
<accession>A0A368L7Q5</accession>
<dbReference type="AlphaFoldDB" id="A0A368L7Q5"/>
<evidence type="ECO:0000256" key="3">
    <source>
        <dbReference type="ARBA" id="ARBA00022692"/>
    </source>
</evidence>
<dbReference type="Proteomes" id="UP000252357">
    <property type="component" value="Unassembled WGS sequence"/>
</dbReference>
<dbReference type="InterPro" id="IPR037185">
    <property type="entry name" value="EmrE-like"/>
</dbReference>
<comment type="subcellular location">
    <subcellularLocation>
        <location evidence="1">Membrane</location>
        <topology evidence="1">Multi-pass membrane protein</topology>
    </subcellularLocation>
</comment>
<proteinExistence type="inferred from homology"/>
<dbReference type="EMBL" id="QPGB01000001">
    <property type="protein sequence ID" value="RCS59683.1"/>
    <property type="molecule type" value="Genomic_DNA"/>
</dbReference>
<organism evidence="8 9">
    <name type="scientific">Parvibium lacunae</name>
    <dbReference type="NCBI Taxonomy" id="1888893"/>
    <lineage>
        <taxon>Bacteria</taxon>
        <taxon>Pseudomonadati</taxon>
        <taxon>Pseudomonadota</taxon>
        <taxon>Betaproteobacteria</taxon>
        <taxon>Burkholderiales</taxon>
        <taxon>Alcaligenaceae</taxon>
        <taxon>Parvibium</taxon>
    </lineage>
</organism>
<feature type="transmembrane region" description="Helical" evidence="6">
    <location>
        <begin position="32"/>
        <end position="52"/>
    </location>
</feature>
<evidence type="ECO:0000256" key="5">
    <source>
        <dbReference type="ARBA" id="ARBA00023136"/>
    </source>
</evidence>
<feature type="transmembrane region" description="Helical" evidence="6">
    <location>
        <begin position="245"/>
        <end position="264"/>
    </location>
</feature>
<evidence type="ECO:0000313" key="9">
    <source>
        <dbReference type="Proteomes" id="UP000252357"/>
    </source>
</evidence>
<feature type="transmembrane region" description="Helical" evidence="6">
    <location>
        <begin position="184"/>
        <end position="202"/>
    </location>
</feature>
<reference evidence="8 9" key="1">
    <citation type="journal article" date="2018" name="Int. J. Syst. Evol. Microbiol.">
        <title>Parvibium lacunae gen. nov., sp. nov., a new member of the family Alcaligenaceae isolated from a freshwater pond.</title>
        <authorList>
            <person name="Chen W.M."/>
            <person name="Xie P.B."/>
            <person name="Hsu M.Y."/>
            <person name="Sheu S.Y."/>
        </authorList>
    </citation>
    <scope>NUCLEOTIDE SEQUENCE [LARGE SCALE GENOMIC DNA]</scope>
    <source>
        <strain evidence="8 9">KMB9</strain>
    </source>
</reference>
<dbReference type="PANTHER" id="PTHR32322:SF2">
    <property type="entry name" value="EAMA DOMAIN-CONTAINING PROTEIN"/>
    <property type="match status" value="1"/>
</dbReference>
<dbReference type="InterPro" id="IPR050638">
    <property type="entry name" value="AA-Vitamin_Transporters"/>
</dbReference>
<dbReference type="PANTHER" id="PTHR32322">
    <property type="entry name" value="INNER MEMBRANE TRANSPORTER"/>
    <property type="match status" value="1"/>
</dbReference>
<feature type="domain" description="EamA" evidence="7">
    <location>
        <begin position="155"/>
        <end position="287"/>
    </location>
</feature>
<feature type="transmembrane region" description="Helical" evidence="6">
    <location>
        <begin position="64"/>
        <end position="85"/>
    </location>
</feature>
<feature type="transmembrane region" description="Helical" evidence="6">
    <location>
        <begin position="214"/>
        <end position="233"/>
    </location>
</feature>
<dbReference type="InterPro" id="IPR000620">
    <property type="entry name" value="EamA_dom"/>
</dbReference>